<keyword evidence="3" id="KW-1185">Reference proteome</keyword>
<feature type="compositionally biased region" description="Basic and acidic residues" evidence="1">
    <location>
        <begin position="18"/>
        <end position="43"/>
    </location>
</feature>
<proteinExistence type="predicted"/>
<feature type="region of interest" description="Disordered" evidence="1">
    <location>
        <begin position="18"/>
        <end position="52"/>
    </location>
</feature>
<evidence type="ECO:0000313" key="3">
    <source>
        <dbReference type="Proteomes" id="UP001501414"/>
    </source>
</evidence>
<dbReference type="EMBL" id="BAAAJK010000073">
    <property type="protein sequence ID" value="GAA1404102.1"/>
    <property type="molecule type" value="Genomic_DNA"/>
</dbReference>
<gene>
    <name evidence="2" type="ORF">GCM10009613_65900</name>
</gene>
<protein>
    <submittedName>
        <fullName evidence="2">Uncharacterized protein</fullName>
    </submittedName>
</protein>
<reference evidence="3" key="1">
    <citation type="journal article" date="2019" name="Int. J. Syst. Evol. Microbiol.">
        <title>The Global Catalogue of Microorganisms (GCM) 10K type strain sequencing project: providing services to taxonomists for standard genome sequencing and annotation.</title>
        <authorList>
            <consortium name="The Broad Institute Genomics Platform"/>
            <consortium name="The Broad Institute Genome Sequencing Center for Infectious Disease"/>
            <person name="Wu L."/>
            <person name="Ma J."/>
        </authorList>
    </citation>
    <scope>NUCLEOTIDE SEQUENCE [LARGE SCALE GENOMIC DNA]</scope>
    <source>
        <strain evidence="3">JCM 11896</strain>
    </source>
</reference>
<accession>A0ABP4J0H8</accession>
<name>A0ABP4J0H8_9PSEU</name>
<organism evidence="2 3">
    <name type="scientific">Pseudonocardia kongjuensis</name>
    <dbReference type="NCBI Taxonomy" id="102227"/>
    <lineage>
        <taxon>Bacteria</taxon>
        <taxon>Bacillati</taxon>
        <taxon>Actinomycetota</taxon>
        <taxon>Actinomycetes</taxon>
        <taxon>Pseudonocardiales</taxon>
        <taxon>Pseudonocardiaceae</taxon>
        <taxon>Pseudonocardia</taxon>
    </lineage>
</organism>
<evidence type="ECO:0000313" key="2">
    <source>
        <dbReference type="EMBL" id="GAA1404102.1"/>
    </source>
</evidence>
<evidence type="ECO:0000256" key="1">
    <source>
        <dbReference type="SAM" id="MobiDB-lite"/>
    </source>
</evidence>
<comment type="caution">
    <text evidence="2">The sequence shown here is derived from an EMBL/GenBank/DDBJ whole genome shotgun (WGS) entry which is preliminary data.</text>
</comment>
<sequence>MRTPRADASFEELKALRDSGYRGPVDEEGKPTTHEQWCEKHGIDPTTGKPKR</sequence>
<dbReference type="Proteomes" id="UP001501414">
    <property type="component" value="Unassembled WGS sequence"/>
</dbReference>